<keyword evidence="3" id="KW-1185">Reference proteome</keyword>
<reference evidence="2 3" key="1">
    <citation type="submission" date="2014-02" db="EMBL/GenBank/DDBJ databases">
        <title>Transposable element dynamics among asymbiotic and ectomycorrhizal Amanita fungi.</title>
        <authorList>
            <consortium name="DOE Joint Genome Institute"/>
            <person name="Hess J."/>
            <person name="Skrede I."/>
            <person name="Wolfe B."/>
            <person name="LaButti K."/>
            <person name="Ohm R.A."/>
            <person name="Grigoriev I.V."/>
            <person name="Pringle A."/>
        </authorList>
    </citation>
    <scope>NUCLEOTIDE SEQUENCE [LARGE SCALE GENOMIC DNA]</scope>
    <source>
        <strain evidence="2 3">SKay4041</strain>
    </source>
</reference>
<dbReference type="Proteomes" id="UP000242287">
    <property type="component" value="Unassembled WGS sequence"/>
</dbReference>
<dbReference type="Gene3D" id="3.40.30.10">
    <property type="entry name" value="Glutaredoxin"/>
    <property type="match status" value="1"/>
</dbReference>
<dbReference type="PANTHER" id="PTHR28630:SF3">
    <property type="entry name" value="PEROXIREDOXIN-LIKE 2C"/>
    <property type="match status" value="1"/>
</dbReference>
<evidence type="ECO:0008006" key="4">
    <source>
        <dbReference type="Google" id="ProtNLM"/>
    </source>
</evidence>
<dbReference type="PANTHER" id="PTHR28630">
    <property type="match status" value="1"/>
</dbReference>
<dbReference type="InterPro" id="IPR036249">
    <property type="entry name" value="Thioredoxin-like_sf"/>
</dbReference>
<dbReference type="InterPro" id="IPR032801">
    <property type="entry name" value="PXL2A/B/C"/>
</dbReference>
<evidence type="ECO:0000313" key="3">
    <source>
        <dbReference type="Proteomes" id="UP000242287"/>
    </source>
</evidence>
<accession>A0A2A9NQ81</accession>
<sequence length="299" mass="32915">MSRVSLTPSPPPTTTSHSAYLKISYPTLSDQYSQTIDDNEFISPRPAPRPPQSTAPSQILPFTRPRRASRNHSKSKAKPLPTIPAVAQSEWALPMRDQLARAARLPVIAESGVRVTFGSLFESQRTIVIFIRHFWCPMCQDYMSSVQSFVRSDILRSPSTGGPVSDEGHSLSAKFVVISNGSHAMISKYRQIFQMPFEMYTDPSLAVYTALGMDKQQRERTLANRRGGYVKHGLMGGIVMVVVRAIKVGMPVWEKGGDVAQLGGEFVLGPGLTCSFAHRMQSTKGHAPIQDVVKAANIE</sequence>
<feature type="compositionally biased region" description="Basic residues" evidence="1">
    <location>
        <begin position="64"/>
        <end position="77"/>
    </location>
</feature>
<feature type="non-terminal residue" evidence="2">
    <location>
        <position position="299"/>
    </location>
</feature>
<dbReference type="CDD" id="cd02970">
    <property type="entry name" value="PRX_like2"/>
    <property type="match status" value="1"/>
</dbReference>
<dbReference type="SUPFAM" id="SSF52833">
    <property type="entry name" value="Thioredoxin-like"/>
    <property type="match status" value="1"/>
</dbReference>
<dbReference type="EMBL" id="KZ301975">
    <property type="protein sequence ID" value="PFH53135.1"/>
    <property type="molecule type" value="Genomic_DNA"/>
</dbReference>
<gene>
    <name evidence="2" type="ORF">AMATHDRAFT_138118</name>
</gene>
<evidence type="ECO:0000256" key="1">
    <source>
        <dbReference type="SAM" id="MobiDB-lite"/>
    </source>
</evidence>
<dbReference type="AlphaFoldDB" id="A0A2A9NQ81"/>
<protein>
    <recommendedName>
        <fullName evidence="4">Thioredoxin domain-containing protein</fullName>
    </recommendedName>
</protein>
<evidence type="ECO:0000313" key="2">
    <source>
        <dbReference type="EMBL" id="PFH53135.1"/>
    </source>
</evidence>
<dbReference type="OrthoDB" id="40334at2759"/>
<dbReference type="Pfam" id="PF13911">
    <property type="entry name" value="AhpC-TSA_2"/>
    <property type="match status" value="1"/>
</dbReference>
<organism evidence="2 3">
    <name type="scientific">Amanita thiersii Skay4041</name>
    <dbReference type="NCBI Taxonomy" id="703135"/>
    <lineage>
        <taxon>Eukaryota</taxon>
        <taxon>Fungi</taxon>
        <taxon>Dikarya</taxon>
        <taxon>Basidiomycota</taxon>
        <taxon>Agaricomycotina</taxon>
        <taxon>Agaricomycetes</taxon>
        <taxon>Agaricomycetidae</taxon>
        <taxon>Agaricales</taxon>
        <taxon>Pluteineae</taxon>
        <taxon>Amanitaceae</taxon>
        <taxon>Amanita</taxon>
    </lineage>
</organism>
<proteinExistence type="predicted"/>
<name>A0A2A9NQ81_9AGAR</name>
<feature type="region of interest" description="Disordered" evidence="1">
    <location>
        <begin position="38"/>
        <end position="81"/>
    </location>
</feature>